<dbReference type="InterPro" id="IPR050680">
    <property type="entry name" value="YpeA/RimI_acetyltransf"/>
</dbReference>
<dbReference type="Pfam" id="PF00583">
    <property type="entry name" value="Acetyltransf_1"/>
    <property type="match status" value="2"/>
</dbReference>
<dbReference type="Gene3D" id="3.40.630.30">
    <property type="match status" value="2"/>
</dbReference>
<keyword evidence="1" id="KW-0808">Transferase</keyword>
<dbReference type="SUPFAM" id="SSF55729">
    <property type="entry name" value="Acyl-CoA N-acyltransferases (Nat)"/>
    <property type="match status" value="2"/>
</dbReference>
<sequence length="301" mass="35146">MVNTSNEILDKYIILKKYINDKEHKKIKELEDICINEDKVNLKLELEYRIQINKDYKKDSNDINEFLYYINDKLVGYLGISCFGGNIAEINGMVHPDFRRRRIFTKLVEMAIEECKRRKFNKVLLIGDDKSNSAIEFIKNTKSSYSFSECRMECINWIVYENNKDICLSNAKNKDIYQIDNLNEIFFGEGCNEMILPEDDEKNNIITYLIQVDDKVIGKIKVSKELNSAFISGFGIIPEYRNKGYGRASLMQVLNYLRNDGINKATLDVEIKNKNALHLYKDCGFKEKSTMNYYEVKGVVQ</sequence>
<dbReference type="PANTHER" id="PTHR43420">
    <property type="entry name" value="ACETYLTRANSFERASE"/>
    <property type="match status" value="1"/>
</dbReference>
<dbReference type="GO" id="GO:0016747">
    <property type="term" value="F:acyltransferase activity, transferring groups other than amino-acyl groups"/>
    <property type="evidence" value="ECO:0007669"/>
    <property type="project" value="InterPro"/>
</dbReference>
<dbReference type="CDD" id="cd04301">
    <property type="entry name" value="NAT_SF"/>
    <property type="match status" value="2"/>
</dbReference>
<name>A0A9X3XMS6_9CLOT</name>
<evidence type="ECO:0000259" key="3">
    <source>
        <dbReference type="PROSITE" id="PS51186"/>
    </source>
</evidence>
<dbReference type="InterPro" id="IPR000182">
    <property type="entry name" value="GNAT_dom"/>
</dbReference>
<keyword evidence="5" id="KW-1185">Reference proteome</keyword>
<feature type="domain" description="N-acetyltransferase" evidence="3">
    <location>
        <begin position="166"/>
        <end position="301"/>
    </location>
</feature>
<feature type="domain" description="N-acetyltransferase" evidence="3">
    <location>
        <begin position="25"/>
        <end position="167"/>
    </location>
</feature>
<proteinExistence type="predicted"/>
<dbReference type="RefSeq" id="WP_272470191.1">
    <property type="nucleotide sequence ID" value="NZ_JAMRYU010000006.1"/>
</dbReference>
<accession>A0A9X3XMS6</accession>
<dbReference type="PROSITE" id="PS51186">
    <property type="entry name" value="GNAT"/>
    <property type="match status" value="2"/>
</dbReference>
<dbReference type="Proteomes" id="UP001141183">
    <property type="component" value="Unassembled WGS sequence"/>
</dbReference>
<keyword evidence="2" id="KW-0012">Acyltransferase</keyword>
<protein>
    <submittedName>
        <fullName evidence="4">GNAT family N-acetyltransferase</fullName>
    </submittedName>
</protein>
<evidence type="ECO:0000313" key="4">
    <source>
        <dbReference type="EMBL" id="MDC4239952.1"/>
    </source>
</evidence>
<dbReference type="InterPro" id="IPR016181">
    <property type="entry name" value="Acyl_CoA_acyltransferase"/>
</dbReference>
<organism evidence="4 5">
    <name type="scientific">Clostridium tertium</name>
    <dbReference type="NCBI Taxonomy" id="1559"/>
    <lineage>
        <taxon>Bacteria</taxon>
        <taxon>Bacillati</taxon>
        <taxon>Bacillota</taxon>
        <taxon>Clostridia</taxon>
        <taxon>Eubacteriales</taxon>
        <taxon>Clostridiaceae</taxon>
        <taxon>Clostridium</taxon>
    </lineage>
</organism>
<dbReference type="AlphaFoldDB" id="A0A9X3XMS6"/>
<comment type="caution">
    <text evidence="4">The sequence shown here is derived from an EMBL/GenBank/DDBJ whole genome shotgun (WGS) entry which is preliminary data.</text>
</comment>
<evidence type="ECO:0000256" key="2">
    <source>
        <dbReference type="ARBA" id="ARBA00023315"/>
    </source>
</evidence>
<dbReference type="EMBL" id="JAMRYU010000006">
    <property type="protein sequence ID" value="MDC4239952.1"/>
    <property type="molecule type" value="Genomic_DNA"/>
</dbReference>
<gene>
    <name evidence="4" type="ORF">NE398_07205</name>
</gene>
<dbReference type="PANTHER" id="PTHR43420:SF12">
    <property type="entry name" value="N-ACETYLTRANSFERASE DOMAIN-CONTAINING PROTEIN"/>
    <property type="match status" value="1"/>
</dbReference>
<evidence type="ECO:0000256" key="1">
    <source>
        <dbReference type="ARBA" id="ARBA00022679"/>
    </source>
</evidence>
<evidence type="ECO:0000313" key="5">
    <source>
        <dbReference type="Proteomes" id="UP001141183"/>
    </source>
</evidence>
<reference evidence="4" key="1">
    <citation type="submission" date="2022-05" db="EMBL/GenBank/DDBJ databases">
        <title>Draft genome sequence of Clostridium tertium strain CP3 isolated from Peru.</title>
        <authorList>
            <person name="Hurtado R."/>
            <person name="Lima L."/>
            <person name="Sousa T."/>
            <person name="Jaiswal A.K."/>
            <person name="Tiwari S."/>
            <person name="Maturrano L."/>
            <person name="Brenig B."/>
            <person name="Azevedo V."/>
        </authorList>
    </citation>
    <scope>NUCLEOTIDE SEQUENCE</scope>
    <source>
        <strain evidence="4">CP3</strain>
    </source>
</reference>